<dbReference type="SUPFAM" id="SSF51735">
    <property type="entry name" value="NAD(P)-binding Rossmann-fold domains"/>
    <property type="match status" value="1"/>
</dbReference>
<dbReference type="Pfam" id="PF13561">
    <property type="entry name" value="adh_short_C2"/>
    <property type="match status" value="1"/>
</dbReference>
<dbReference type="Gene3D" id="3.40.50.720">
    <property type="entry name" value="NAD(P)-binding Rossmann-like Domain"/>
    <property type="match status" value="1"/>
</dbReference>
<sequence length="254" mass="27369">MKRPELSLENRSALITGASGGIGGAIAKTFAAAGAKLFLHGTSEEKLKPLLDELQAEGYAYPAKAIVLTTPRDARELVDAAVREMGRIDVLVNSAGINRPQKSEDVTEANWDDVLNINLKMLFFVTQAVGKEMINRGGGKIVHISSQAGIVGLPLRAAYCSSKGGVNQLTRTLALEWAQHNINVNAVAPTFVCTPFTERMFQDEDFKKYVIDSIPLGRMATNDEVAHATLFLASDLASMTTGHILTVDGGWTIK</sequence>
<reference evidence="2" key="1">
    <citation type="journal article" date="2014" name="Front. Microbiol.">
        <title>High frequency of phylogenetically diverse reductive dehalogenase-homologous genes in deep subseafloor sedimentary metagenomes.</title>
        <authorList>
            <person name="Kawai M."/>
            <person name="Futagami T."/>
            <person name="Toyoda A."/>
            <person name="Takaki Y."/>
            <person name="Nishi S."/>
            <person name="Hori S."/>
            <person name="Arai W."/>
            <person name="Tsubouchi T."/>
            <person name="Morono Y."/>
            <person name="Uchiyama I."/>
            <person name="Ito T."/>
            <person name="Fujiyama A."/>
            <person name="Inagaki F."/>
            <person name="Takami H."/>
        </authorList>
    </citation>
    <scope>NUCLEOTIDE SEQUENCE</scope>
    <source>
        <strain evidence="2">Expedition CK06-06</strain>
    </source>
</reference>
<accession>X1AWD0</accession>
<dbReference type="GO" id="GO:0016616">
    <property type="term" value="F:oxidoreductase activity, acting on the CH-OH group of donors, NAD or NADP as acceptor"/>
    <property type="evidence" value="ECO:0007669"/>
    <property type="project" value="TreeGrafter"/>
</dbReference>
<dbReference type="InterPro" id="IPR020904">
    <property type="entry name" value="Sc_DH/Rdtase_CS"/>
</dbReference>
<comment type="similarity">
    <text evidence="1">Belongs to the short-chain dehydrogenases/reductases (SDR) family.</text>
</comment>
<dbReference type="InterPro" id="IPR002347">
    <property type="entry name" value="SDR_fam"/>
</dbReference>
<dbReference type="EMBL" id="BART01007820">
    <property type="protein sequence ID" value="GAG64101.1"/>
    <property type="molecule type" value="Genomic_DNA"/>
</dbReference>
<evidence type="ECO:0000313" key="2">
    <source>
        <dbReference type="EMBL" id="GAG64101.1"/>
    </source>
</evidence>
<dbReference type="NCBIfam" id="NF005559">
    <property type="entry name" value="PRK07231.1"/>
    <property type="match status" value="1"/>
</dbReference>
<dbReference type="AlphaFoldDB" id="X1AWD0"/>
<name>X1AWD0_9ZZZZ</name>
<dbReference type="PROSITE" id="PS00061">
    <property type="entry name" value="ADH_SHORT"/>
    <property type="match status" value="1"/>
</dbReference>
<protein>
    <recommendedName>
        <fullName evidence="3">2-deoxy-D-gluconate 3-dehydrogenase</fullName>
    </recommendedName>
</protein>
<gene>
    <name evidence="2" type="ORF">S01H4_17723</name>
</gene>
<dbReference type="InterPro" id="IPR036291">
    <property type="entry name" value="NAD(P)-bd_dom_sf"/>
</dbReference>
<comment type="caution">
    <text evidence="2">The sequence shown here is derived from an EMBL/GenBank/DDBJ whole genome shotgun (WGS) entry which is preliminary data.</text>
</comment>
<dbReference type="PRINTS" id="PR00080">
    <property type="entry name" value="SDRFAMILY"/>
</dbReference>
<dbReference type="FunFam" id="3.40.50.720:FF:000084">
    <property type="entry name" value="Short-chain dehydrogenase reductase"/>
    <property type="match status" value="1"/>
</dbReference>
<evidence type="ECO:0000256" key="1">
    <source>
        <dbReference type="ARBA" id="ARBA00006484"/>
    </source>
</evidence>
<organism evidence="2">
    <name type="scientific">marine sediment metagenome</name>
    <dbReference type="NCBI Taxonomy" id="412755"/>
    <lineage>
        <taxon>unclassified sequences</taxon>
        <taxon>metagenomes</taxon>
        <taxon>ecological metagenomes</taxon>
    </lineage>
</organism>
<evidence type="ECO:0008006" key="3">
    <source>
        <dbReference type="Google" id="ProtNLM"/>
    </source>
</evidence>
<dbReference type="PANTHER" id="PTHR42760">
    <property type="entry name" value="SHORT-CHAIN DEHYDROGENASES/REDUCTASES FAMILY MEMBER"/>
    <property type="match status" value="1"/>
</dbReference>
<dbReference type="PRINTS" id="PR00081">
    <property type="entry name" value="GDHRDH"/>
</dbReference>
<proteinExistence type="inferred from homology"/>